<evidence type="ECO:0000313" key="8">
    <source>
        <dbReference type="Proteomes" id="UP001163823"/>
    </source>
</evidence>
<evidence type="ECO:0000256" key="5">
    <source>
        <dbReference type="ARBA" id="ARBA00023136"/>
    </source>
</evidence>
<gene>
    <name evidence="7" type="ORF">O6P43_006224</name>
</gene>
<dbReference type="GO" id="GO:0005886">
    <property type="term" value="C:plasma membrane"/>
    <property type="evidence" value="ECO:0007669"/>
    <property type="project" value="UniProtKB-SubCell"/>
</dbReference>
<feature type="transmembrane region" description="Helical" evidence="6">
    <location>
        <begin position="121"/>
        <end position="142"/>
    </location>
</feature>
<evidence type="ECO:0000256" key="2">
    <source>
        <dbReference type="ARBA" id="ARBA00007168"/>
    </source>
</evidence>
<evidence type="ECO:0000256" key="1">
    <source>
        <dbReference type="ARBA" id="ARBA00004141"/>
    </source>
</evidence>
<feature type="transmembrane region" description="Helical" evidence="6">
    <location>
        <begin position="401"/>
        <end position="419"/>
    </location>
</feature>
<keyword evidence="3 6" id="KW-0812">Transmembrane</keyword>
<keyword evidence="5 6" id="KW-0472">Membrane</keyword>
<comment type="function">
    <text evidence="6">Choline transporter.</text>
</comment>
<proteinExistence type="inferred from homology"/>
<feature type="transmembrane region" description="Helical" evidence="6">
    <location>
        <begin position="366"/>
        <end position="389"/>
    </location>
</feature>
<evidence type="ECO:0000256" key="4">
    <source>
        <dbReference type="ARBA" id="ARBA00022989"/>
    </source>
</evidence>
<dbReference type="EMBL" id="JARAOO010000003">
    <property type="protein sequence ID" value="KAJ7976442.1"/>
    <property type="molecule type" value="Genomic_DNA"/>
</dbReference>
<feature type="transmembrane region" description="Helical" evidence="6">
    <location>
        <begin position="56"/>
        <end position="79"/>
    </location>
</feature>
<keyword evidence="8" id="KW-1185">Reference proteome</keyword>
<feature type="transmembrane region" description="Helical" evidence="6">
    <location>
        <begin position="190"/>
        <end position="212"/>
    </location>
</feature>
<evidence type="ECO:0000313" key="7">
    <source>
        <dbReference type="EMBL" id="KAJ7976442.1"/>
    </source>
</evidence>
<reference evidence="7" key="1">
    <citation type="journal article" date="2023" name="Science">
        <title>Elucidation of the pathway for biosynthesis of saponin adjuvants from the soapbark tree.</title>
        <authorList>
            <person name="Reed J."/>
            <person name="Orme A."/>
            <person name="El-Demerdash A."/>
            <person name="Owen C."/>
            <person name="Martin L.B.B."/>
            <person name="Misra R.C."/>
            <person name="Kikuchi S."/>
            <person name="Rejzek M."/>
            <person name="Martin A.C."/>
            <person name="Harkess A."/>
            <person name="Leebens-Mack J."/>
            <person name="Louveau T."/>
            <person name="Stephenson M.J."/>
            <person name="Osbourn A."/>
        </authorList>
    </citation>
    <scope>NUCLEOTIDE SEQUENCE</scope>
    <source>
        <strain evidence="7">S10</strain>
    </source>
</reference>
<dbReference type="InterPro" id="IPR007603">
    <property type="entry name" value="Choline_transptr-like"/>
</dbReference>
<dbReference type="AlphaFoldDB" id="A0AAD7Q7Y0"/>
<name>A0AAD7Q7Y0_QUISA</name>
<comment type="similarity">
    <text evidence="2 6">Belongs to the CTL (choline transporter-like) family.</text>
</comment>
<protein>
    <recommendedName>
        <fullName evidence="6">Choline transporter-like protein</fullName>
    </recommendedName>
</protein>
<evidence type="ECO:0000256" key="6">
    <source>
        <dbReference type="RuleBase" id="RU368066"/>
    </source>
</evidence>
<dbReference type="Pfam" id="PF04515">
    <property type="entry name" value="Choline_transpo"/>
    <property type="match status" value="1"/>
</dbReference>
<accession>A0AAD7Q7Y0</accession>
<dbReference type="PANTHER" id="PTHR12385:SF84">
    <property type="entry name" value="CHOLINE TRANSPORTER-LIKE PROTEIN"/>
    <property type="match status" value="1"/>
</dbReference>
<feature type="transmembrane region" description="Helical" evidence="6">
    <location>
        <begin position="274"/>
        <end position="291"/>
    </location>
</feature>
<dbReference type="PANTHER" id="PTHR12385">
    <property type="entry name" value="CHOLINE TRANSPORTER-LIKE (SLC FAMILY 44)"/>
    <property type="match status" value="1"/>
</dbReference>
<organism evidence="7 8">
    <name type="scientific">Quillaja saponaria</name>
    <name type="common">Soap bark tree</name>
    <dbReference type="NCBI Taxonomy" id="32244"/>
    <lineage>
        <taxon>Eukaryota</taxon>
        <taxon>Viridiplantae</taxon>
        <taxon>Streptophyta</taxon>
        <taxon>Embryophyta</taxon>
        <taxon>Tracheophyta</taxon>
        <taxon>Spermatophyta</taxon>
        <taxon>Magnoliopsida</taxon>
        <taxon>eudicotyledons</taxon>
        <taxon>Gunneridae</taxon>
        <taxon>Pentapetalae</taxon>
        <taxon>rosids</taxon>
        <taxon>fabids</taxon>
        <taxon>Fabales</taxon>
        <taxon>Quillajaceae</taxon>
        <taxon>Quillaja</taxon>
    </lineage>
</organism>
<dbReference type="Proteomes" id="UP001163823">
    <property type="component" value="Chromosome 3"/>
</dbReference>
<sequence>METLKSSDINPTRQNTHIKVEEHRPPFINPVSKAQEPNFPIRTTVVGQISKKLFEILFYLHLILIAILIVFFTIHGILFANRTHLFQPLKWYPPLLTSTACAGIVAFIWQRVTVCNTSKAIRAAFWLSPLLTCAVGVLFFYIGSAGSLAAAAVAGVSVITQSLYGRWVSPRFGYATRVLSVSVANPPSKTMVLTFSSIFTSILYSCFVISGIGGVTAERTKLGVLFILVFLLSLAWTMQVMKNVVQVMISQVKYMQFSSETDTRVAFHDTIKHLMGSVCIGSILVPILGLIRGSARAMSQVAGDTDEFLFSCANCYKGVASILITYGNRWGFVYVGVYNKGFVQASSDTWEMFRRVGLEELIDSDLTGSFCFLCGVTGGAISSLLSGIWTLAVHKSYATELSVYGFFIGYFMTRLAMAWPQACVSAYYVAYAENPQSAQFDSTIPVRLEELQRSQA</sequence>
<feature type="transmembrane region" description="Helical" evidence="6">
    <location>
        <begin position="224"/>
        <end position="245"/>
    </location>
</feature>
<comment type="subcellular location">
    <subcellularLocation>
        <location evidence="6">Cell membrane</location>
        <topology evidence="6">Multi-pass membrane protein</topology>
    </subcellularLocation>
    <subcellularLocation>
        <location evidence="1">Membrane</location>
        <topology evidence="1">Multi-pass membrane protein</topology>
    </subcellularLocation>
</comment>
<feature type="transmembrane region" description="Helical" evidence="6">
    <location>
        <begin position="91"/>
        <end position="109"/>
    </location>
</feature>
<evidence type="ECO:0000256" key="3">
    <source>
        <dbReference type="ARBA" id="ARBA00022692"/>
    </source>
</evidence>
<keyword evidence="4 6" id="KW-1133">Transmembrane helix</keyword>
<dbReference type="KEGG" id="qsa:O6P43_006224"/>
<dbReference type="GO" id="GO:0022857">
    <property type="term" value="F:transmembrane transporter activity"/>
    <property type="evidence" value="ECO:0007669"/>
    <property type="project" value="UniProtKB-UniRule"/>
</dbReference>
<comment type="caution">
    <text evidence="7">The sequence shown here is derived from an EMBL/GenBank/DDBJ whole genome shotgun (WGS) entry which is preliminary data.</text>
</comment>